<dbReference type="PANTHER" id="PTHR38593">
    <property type="entry name" value="BLR2558 PROTEIN"/>
    <property type="match status" value="1"/>
</dbReference>
<reference evidence="5" key="1">
    <citation type="journal article" date="2019" name="Int. J. Syst. Evol. Microbiol.">
        <title>The Global Catalogue of Microorganisms (GCM) 10K type strain sequencing project: providing services to taxonomists for standard genome sequencing and annotation.</title>
        <authorList>
            <consortium name="The Broad Institute Genomics Platform"/>
            <consortium name="The Broad Institute Genome Sequencing Center for Infectious Disease"/>
            <person name="Wu L."/>
            <person name="Ma J."/>
        </authorList>
    </citation>
    <scope>NUCLEOTIDE SEQUENCE [LARGE SCALE GENOMIC DNA]</scope>
    <source>
        <strain evidence="5">JCM 18055</strain>
    </source>
</reference>
<name>A0ABP8XMI2_9PSEU</name>
<organism evidence="4 5">
    <name type="scientific">Pseudonocardia yuanmonensis</name>
    <dbReference type="NCBI Taxonomy" id="1095914"/>
    <lineage>
        <taxon>Bacteria</taxon>
        <taxon>Bacillati</taxon>
        <taxon>Actinomycetota</taxon>
        <taxon>Actinomycetes</taxon>
        <taxon>Pseudonocardiales</taxon>
        <taxon>Pseudonocardiaceae</taxon>
        <taxon>Pseudonocardia</taxon>
    </lineage>
</organism>
<comment type="caution">
    <text evidence="4">The sequence shown here is derived from an EMBL/GenBank/DDBJ whole genome shotgun (WGS) entry which is preliminary data.</text>
</comment>
<evidence type="ECO:0000313" key="5">
    <source>
        <dbReference type="Proteomes" id="UP001500325"/>
    </source>
</evidence>
<feature type="chain" id="PRO_5046296998" description="DUF4142 domain-containing protein" evidence="2">
    <location>
        <begin position="29"/>
        <end position="206"/>
    </location>
</feature>
<evidence type="ECO:0000256" key="2">
    <source>
        <dbReference type="SAM" id="SignalP"/>
    </source>
</evidence>
<gene>
    <name evidence="4" type="ORF">GCM10023215_60950</name>
</gene>
<dbReference type="PANTHER" id="PTHR38593:SF1">
    <property type="entry name" value="BLR2558 PROTEIN"/>
    <property type="match status" value="1"/>
</dbReference>
<evidence type="ECO:0000256" key="1">
    <source>
        <dbReference type="SAM" id="MobiDB-lite"/>
    </source>
</evidence>
<protein>
    <recommendedName>
        <fullName evidence="3">DUF4142 domain-containing protein</fullName>
    </recommendedName>
</protein>
<keyword evidence="2" id="KW-0732">Signal</keyword>
<feature type="region of interest" description="Disordered" evidence="1">
    <location>
        <begin position="175"/>
        <end position="206"/>
    </location>
</feature>
<feature type="domain" description="DUF4142" evidence="3">
    <location>
        <begin position="44"/>
        <end position="174"/>
    </location>
</feature>
<dbReference type="EMBL" id="BAABIC010000030">
    <property type="protein sequence ID" value="GAA4710801.1"/>
    <property type="molecule type" value="Genomic_DNA"/>
</dbReference>
<feature type="signal peptide" evidence="2">
    <location>
        <begin position="1"/>
        <end position="28"/>
    </location>
</feature>
<keyword evidence="5" id="KW-1185">Reference proteome</keyword>
<dbReference type="InterPro" id="IPR012347">
    <property type="entry name" value="Ferritin-like"/>
</dbReference>
<dbReference type="Proteomes" id="UP001500325">
    <property type="component" value="Unassembled WGS sequence"/>
</dbReference>
<proteinExistence type="predicted"/>
<accession>A0ABP8XMI2</accession>
<dbReference type="Gene3D" id="1.20.1260.10">
    <property type="match status" value="1"/>
</dbReference>
<dbReference type="RefSeq" id="WP_345384239.1">
    <property type="nucleotide sequence ID" value="NZ_BAABIC010000030.1"/>
</dbReference>
<dbReference type="InterPro" id="IPR025419">
    <property type="entry name" value="DUF4142"/>
</dbReference>
<evidence type="ECO:0000259" key="3">
    <source>
        <dbReference type="Pfam" id="PF13628"/>
    </source>
</evidence>
<dbReference type="Pfam" id="PF13628">
    <property type="entry name" value="DUF4142"/>
    <property type="match status" value="1"/>
</dbReference>
<sequence>MRTILRAAGLIIAAVALVLLGPAAVAQAGPGSGDAGKGDAVSAQDKAFLRAAHQSNLAEIETGELAEKRGKDADVRALGSLFVKHHTNLDADLKKVAEKLDVDLPDKPNAEQRAVAAKLKRLSGDFDKAWLDAQIVAHRKALANGEKEQNKGSNDDVIELAKKSAPVIKDHLERLLDAKDDHASPAAHDTDSKGDKDDRPDGKHAA</sequence>
<evidence type="ECO:0000313" key="4">
    <source>
        <dbReference type="EMBL" id="GAA4710801.1"/>
    </source>
</evidence>